<dbReference type="GeneID" id="37016457"/>
<sequence length="388" mass="40758">MCCITRTAERDGSLSGEHGRVIRWLGTCQVFFFLFGGILAGPLTDRFGPQLLLVTGAFLSSLGCAASSFAGQFWFFLGTQGVLLGMGASLGFTPAIACIMQCIGSRRATCVGVALSGASAGAILWPVVVRIIAETKAWKIVWLALAVSQLLLLSVAALLVRQPSILLSSASQARQDYSPLVRSSSERSRPFLNLAVFSLPSYALSIAGHFFIWVGFLYLFFYLPEWTNLSGISVAVQIHMPSIISGSAFVGNLLLPFLADVTGRYEIMVLCAFSGSVSLLGSILVRNPTALLLVAGIYGFTTGGAIALQAPVLVEAIDEPEAFGTVLGQGLAAIAPAALIGPPLYGLILRAPEGGLACAQVVAGFCMVIGGILLIYARLCLGRTFSHG</sequence>
<feature type="transmembrane region" description="Helical" evidence="3">
    <location>
        <begin position="21"/>
        <end position="39"/>
    </location>
</feature>
<proteinExistence type="inferred from homology"/>
<feature type="transmembrane region" description="Helical" evidence="3">
    <location>
        <begin position="140"/>
        <end position="160"/>
    </location>
</feature>
<dbReference type="AlphaFoldDB" id="A0A316UIA7"/>
<dbReference type="OrthoDB" id="6509908at2759"/>
<keyword evidence="3" id="KW-1133">Transmembrane helix</keyword>
<evidence type="ECO:0000259" key="4">
    <source>
        <dbReference type="PROSITE" id="PS50850"/>
    </source>
</evidence>
<dbReference type="GO" id="GO:0016020">
    <property type="term" value="C:membrane"/>
    <property type="evidence" value="ECO:0007669"/>
    <property type="project" value="UniProtKB-SubCell"/>
</dbReference>
<keyword evidence="6" id="KW-1185">Reference proteome</keyword>
<dbReference type="InterPro" id="IPR036259">
    <property type="entry name" value="MFS_trans_sf"/>
</dbReference>
<dbReference type="PANTHER" id="PTHR11360">
    <property type="entry name" value="MONOCARBOXYLATE TRANSPORTER"/>
    <property type="match status" value="1"/>
</dbReference>
<comment type="similarity">
    <text evidence="2">Belongs to the major facilitator superfamily. Monocarboxylate porter (TC 2.A.1.13) family.</text>
</comment>
<dbReference type="PROSITE" id="PS50850">
    <property type="entry name" value="MFS"/>
    <property type="match status" value="1"/>
</dbReference>
<feature type="transmembrane region" description="Helical" evidence="3">
    <location>
        <begin position="82"/>
        <end position="103"/>
    </location>
</feature>
<dbReference type="Gene3D" id="1.20.1250.20">
    <property type="entry name" value="MFS general substrate transporter like domains"/>
    <property type="match status" value="2"/>
</dbReference>
<comment type="subcellular location">
    <subcellularLocation>
        <location evidence="1">Membrane</location>
        <topology evidence="1">Multi-pass membrane protein</topology>
    </subcellularLocation>
</comment>
<feature type="transmembrane region" description="Helical" evidence="3">
    <location>
        <begin position="291"/>
        <end position="314"/>
    </location>
</feature>
<keyword evidence="3" id="KW-0472">Membrane</keyword>
<dbReference type="InterPro" id="IPR020846">
    <property type="entry name" value="MFS_dom"/>
</dbReference>
<name>A0A316UIA7_9BASI</name>
<dbReference type="RefSeq" id="XP_025350833.1">
    <property type="nucleotide sequence ID" value="XM_025494723.1"/>
</dbReference>
<evidence type="ECO:0000313" key="5">
    <source>
        <dbReference type="EMBL" id="PWN23673.1"/>
    </source>
</evidence>
<dbReference type="SUPFAM" id="SSF103473">
    <property type="entry name" value="MFS general substrate transporter"/>
    <property type="match status" value="1"/>
</dbReference>
<dbReference type="GO" id="GO:0022857">
    <property type="term" value="F:transmembrane transporter activity"/>
    <property type="evidence" value="ECO:0007669"/>
    <property type="project" value="InterPro"/>
</dbReference>
<evidence type="ECO:0000256" key="3">
    <source>
        <dbReference type="SAM" id="Phobius"/>
    </source>
</evidence>
<accession>A0A316UIA7</accession>
<evidence type="ECO:0000313" key="6">
    <source>
        <dbReference type="Proteomes" id="UP000245942"/>
    </source>
</evidence>
<evidence type="ECO:0000256" key="1">
    <source>
        <dbReference type="ARBA" id="ARBA00004141"/>
    </source>
</evidence>
<dbReference type="InterPro" id="IPR011701">
    <property type="entry name" value="MFS"/>
</dbReference>
<gene>
    <name evidence="5" type="ORF">BCV69DRAFT_309553</name>
</gene>
<evidence type="ECO:0000256" key="2">
    <source>
        <dbReference type="ARBA" id="ARBA00006727"/>
    </source>
</evidence>
<feature type="transmembrane region" description="Helical" evidence="3">
    <location>
        <begin position="232"/>
        <end position="255"/>
    </location>
</feature>
<dbReference type="EMBL" id="KZ819321">
    <property type="protein sequence ID" value="PWN23673.1"/>
    <property type="molecule type" value="Genomic_DNA"/>
</dbReference>
<feature type="transmembrane region" description="Helical" evidence="3">
    <location>
        <begin position="354"/>
        <end position="377"/>
    </location>
</feature>
<protein>
    <submittedName>
        <fullName evidence="5">MFS general substrate transporter</fullName>
    </submittedName>
</protein>
<organism evidence="5 6">
    <name type="scientific">Pseudomicrostroma glucosiphilum</name>
    <dbReference type="NCBI Taxonomy" id="1684307"/>
    <lineage>
        <taxon>Eukaryota</taxon>
        <taxon>Fungi</taxon>
        <taxon>Dikarya</taxon>
        <taxon>Basidiomycota</taxon>
        <taxon>Ustilaginomycotina</taxon>
        <taxon>Exobasidiomycetes</taxon>
        <taxon>Microstromatales</taxon>
        <taxon>Microstromatales incertae sedis</taxon>
        <taxon>Pseudomicrostroma</taxon>
    </lineage>
</organism>
<feature type="transmembrane region" description="Helical" evidence="3">
    <location>
        <begin position="267"/>
        <end position="285"/>
    </location>
</feature>
<keyword evidence="3" id="KW-0812">Transmembrane</keyword>
<feature type="transmembrane region" description="Helical" evidence="3">
    <location>
        <begin position="110"/>
        <end position="128"/>
    </location>
</feature>
<reference evidence="5 6" key="1">
    <citation type="journal article" date="2018" name="Mol. Biol. Evol.">
        <title>Broad Genomic Sampling Reveals a Smut Pathogenic Ancestry of the Fungal Clade Ustilaginomycotina.</title>
        <authorList>
            <person name="Kijpornyongpan T."/>
            <person name="Mondo S.J."/>
            <person name="Barry K."/>
            <person name="Sandor L."/>
            <person name="Lee J."/>
            <person name="Lipzen A."/>
            <person name="Pangilinan J."/>
            <person name="LaButti K."/>
            <person name="Hainaut M."/>
            <person name="Henrissat B."/>
            <person name="Grigoriev I.V."/>
            <person name="Spatafora J.W."/>
            <person name="Aime M.C."/>
        </authorList>
    </citation>
    <scope>NUCLEOTIDE SEQUENCE [LARGE SCALE GENOMIC DNA]</scope>
    <source>
        <strain evidence="5 6">MCA 4718</strain>
    </source>
</reference>
<feature type="transmembrane region" description="Helical" evidence="3">
    <location>
        <begin position="326"/>
        <end position="348"/>
    </location>
</feature>
<dbReference type="InterPro" id="IPR050327">
    <property type="entry name" value="Proton-linked_MCT"/>
</dbReference>
<dbReference type="Proteomes" id="UP000245942">
    <property type="component" value="Unassembled WGS sequence"/>
</dbReference>
<feature type="transmembrane region" description="Helical" evidence="3">
    <location>
        <begin position="191"/>
        <end position="220"/>
    </location>
</feature>
<dbReference type="Pfam" id="PF07690">
    <property type="entry name" value="MFS_1"/>
    <property type="match status" value="1"/>
</dbReference>
<feature type="transmembrane region" description="Helical" evidence="3">
    <location>
        <begin position="51"/>
        <end position="76"/>
    </location>
</feature>
<feature type="domain" description="Major facilitator superfamily (MFS) profile" evidence="4">
    <location>
        <begin position="1"/>
        <end position="388"/>
    </location>
</feature>
<dbReference type="PANTHER" id="PTHR11360:SF177">
    <property type="entry name" value="RIBOFLAVIN TRANSPORTER MCH5"/>
    <property type="match status" value="1"/>
</dbReference>